<reference evidence="3" key="1">
    <citation type="submission" date="2023-07" db="EMBL/GenBank/DDBJ databases">
        <title>Draft genome sequence of Agarivorans aestuarii strain ZMCS4, a CAZymes producing bacteria isolated from the marine brown algae Clodostephus spongiosus.</title>
        <authorList>
            <person name="Lorente B."/>
            <person name="Cabral C."/>
            <person name="Frias J."/>
            <person name="Faria J."/>
            <person name="Toubarro D."/>
        </authorList>
    </citation>
    <scope>NUCLEOTIDE SEQUENCE [LARGE SCALE GENOMIC DNA]</scope>
    <source>
        <strain evidence="3">ZMCS4</strain>
    </source>
</reference>
<keyword evidence="1" id="KW-0732">Signal</keyword>
<name>A0ABU7G4L0_9ALTE</name>
<feature type="chain" id="PRO_5045293659" evidence="1">
    <location>
        <begin position="19"/>
        <end position="165"/>
    </location>
</feature>
<sequence length="165" mass="19060">MRLLIFSAVLLASTQLLAQESCHELVWRKISGEQPETIQKRLVVWLDKYFPEGFQGSEAESIWSKLKLEPELNDEADFMLFAIKGLLRAPENEHGSYFDEIILDNQKLNPEFIWGDGGAAYSAVHYKKNEYLKKIRLSFPPTPDQAIAFKGFSDCYKEIYPPRKK</sequence>
<dbReference type="Proteomes" id="UP001310248">
    <property type="component" value="Unassembled WGS sequence"/>
</dbReference>
<accession>A0ABU7G4L0</accession>
<feature type="signal peptide" evidence="1">
    <location>
        <begin position="1"/>
        <end position="18"/>
    </location>
</feature>
<keyword evidence="3" id="KW-1185">Reference proteome</keyword>
<dbReference type="EMBL" id="JAYDYW010000007">
    <property type="protein sequence ID" value="MEE1674156.1"/>
    <property type="molecule type" value="Genomic_DNA"/>
</dbReference>
<evidence type="ECO:0000313" key="3">
    <source>
        <dbReference type="Proteomes" id="UP001310248"/>
    </source>
</evidence>
<dbReference type="RefSeq" id="WP_329775328.1">
    <property type="nucleotide sequence ID" value="NZ_JAYDYW010000007.1"/>
</dbReference>
<reference evidence="2 3" key="2">
    <citation type="submission" date="2023-12" db="EMBL/GenBank/DDBJ databases">
        <authorList>
            <consortium name="Cladostephus spongiosus"/>
            <person name="Lorente B."/>
            <person name="Cabral C."/>
            <person name="Frias J."/>
            <person name="Faria J."/>
            <person name="Toubarro D."/>
        </authorList>
    </citation>
    <scope>NUCLEOTIDE SEQUENCE [LARGE SCALE GENOMIC DNA]</scope>
    <source>
        <strain evidence="2 3">ZMCS4</strain>
    </source>
</reference>
<gene>
    <name evidence="2" type="ORF">SNR37_003591</name>
</gene>
<protein>
    <submittedName>
        <fullName evidence="2">Uncharacterized protein</fullName>
    </submittedName>
</protein>
<comment type="caution">
    <text evidence="2">The sequence shown here is derived from an EMBL/GenBank/DDBJ whole genome shotgun (WGS) entry which is preliminary data.</text>
</comment>
<organism evidence="2 3">
    <name type="scientific">Agarivorans aestuarii</name>
    <dbReference type="NCBI Taxonomy" id="1563703"/>
    <lineage>
        <taxon>Bacteria</taxon>
        <taxon>Pseudomonadati</taxon>
        <taxon>Pseudomonadota</taxon>
        <taxon>Gammaproteobacteria</taxon>
        <taxon>Alteromonadales</taxon>
        <taxon>Alteromonadaceae</taxon>
        <taxon>Agarivorans</taxon>
    </lineage>
</organism>
<proteinExistence type="predicted"/>
<evidence type="ECO:0000256" key="1">
    <source>
        <dbReference type="SAM" id="SignalP"/>
    </source>
</evidence>
<evidence type="ECO:0000313" key="2">
    <source>
        <dbReference type="EMBL" id="MEE1674156.1"/>
    </source>
</evidence>